<evidence type="ECO:0000313" key="2">
    <source>
        <dbReference type="EMBL" id="CEG11775.1"/>
    </source>
</evidence>
<name>A0A098E9W0_9ZZZZ</name>
<protein>
    <recommendedName>
        <fullName evidence="1">rRNA small subunit methyltransferase F RNA-binding PUA-like domain-containing protein</fullName>
    </recommendedName>
</protein>
<proteinExistence type="predicted"/>
<evidence type="ECO:0000259" key="1">
    <source>
        <dbReference type="Pfam" id="PF13636"/>
    </source>
</evidence>
<organism evidence="2">
    <name type="scientific">groundwater metagenome</name>
    <dbReference type="NCBI Taxonomy" id="717931"/>
    <lineage>
        <taxon>unclassified sequences</taxon>
        <taxon>metagenomes</taxon>
        <taxon>ecological metagenomes</taxon>
    </lineage>
</organism>
<dbReference type="AlphaFoldDB" id="A0A098E9W0"/>
<dbReference type="Gene3D" id="3.10.450.720">
    <property type="match status" value="1"/>
</dbReference>
<gene>
    <name evidence="2" type="ORF">MSIBF_A1680006</name>
</gene>
<accession>A0A098E9W0</accession>
<sequence length="166" mass="19255">MSKHKPNNPIEEFLNYLDERFGIKKEIFFDYGFDTDGERISIFSGSINNKNLDEMIIKSIGLRAGKYFKDIRNGRVKLKISTNFAQIFGRYATKNAVYINDNEVKEYIRGSDLENIRPLNVEEGEVIIKWNENVIGVGNYSQGGIKNQIPKKKRLTKISDENFYDE</sequence>
<reference evidence="2" key="1">
    <citation type="submission" date="2014-09" db="EMBL/GenBank/DDBJ databases">
        <authorList>
            <person name="Probst J Alexander"/>
        </authorList>
    </citation>
    <scope>NUCLEOTIDE SEQUENCE</scope>
</reference>
<dbReference type="InterPro" id="IPR027391">
    <property type="entry name" value="Nol1_Nop2_Fmu_2"/>
</dbReference>
<dbReference type="Pfam" id="PF13636">
    <property type="entry name" value="Methyltranf_PUA"/>
    <property type="match status" value="1"/>
</dbReference>
<feature type="domain" description="rRNA small subunit methyltransferase F RNA-binding PUA-like" evidence="1">
    <location>
        <begin position="105"/>
        <end position="154"/>
    </location>
</feature>
<dbReference type="EMBL" id="CCXY01000077">
    <property type="protein sequence ID" value="CEG11775.1"/>
    <property type="molecule type" value="Genomic_DNA"/>
</dbReference>